<dbReference type="Pfam" id="PF18962">
    <property type="entry name" value="Por_Secre_tail"/>
    <property type="match status" value="1"/>
</dbReference>
<dbReference type="Gene3D" id="2.130.10.10">
    <property type="entry name" value="YVTN repeat-like/Quinoprotein amine dehydrogenase"/>
    <property type="match status" value="3"/>
</dbReference>
<feature type="domain" description="Secretion system C-terminal sorting" evidence="2">
    <location>
        <begin position="811"/>
        <end position="885"/>
    </location>
</feature>
<name>A0ABU3LC38_9FLAO</name>
<keyword evidence="4" id="KW-1185">Reference proteome</keyword>
<accession>A0ABU3LC38</accession>
<evidence type="ECO:0000313" key="4">
    <source>
        <dbReference type="Proteomes" id="UP001257277"/>
    </source>
</evidence>
<evidence type="ECO:0000259" key="2">
    <source>
        <dbReference type="Pfam" id="PF18962"/>
    </source>
</evidence>
<sequence length="886" mass="96460">MKKKILLTLVVFLMATVVYITNKENEGEKRRLAYVEFINNHPYSKRKLLTKEELKKIPKKDRPDLAFEQDFLRTMDPATRTIPQDRLVEAINTANELTAANRNTNFSWESRGPKEVAGRIRGFFFDPNDNTDKKAFTAGVGGGIWVNNDVTDETSTWSQVAADMSNFAVSALAYDPVNTMTFYAGTGEGWGNVDAIVGGGIWKSTDGGATWSNLSSTTDFEYVYDIVVRDESGTGVIYASMRDTDGTSSNGTDLFRSTDGGANWTNVSGTAVRDLEISADNTIWAGDASGNVLSSPDGTTWTNRYTSTVTTPRRVEVATAPSDANVVYALIADGNGFGEFVKTSNGGNNWSSFTGPSDPDGGIPADDFTRGQAWYDFIAAVHPTNSDEVYIGGVNTFKTTNGGTSWTKISSWSASRDATVSYVHADIHNIVFRPNNNDQMVITSDGGVSYVPDLSIIPTNGANAFTTGIFNRNLNLNLTQFYSAAIDPVATHGFSGGTQDNGTILFSEDGFGSTEEIWGGDGGFTFIDQEHHDGANGHYRIVSFTGNTYYLLDYTTNPNGTWIQLNSGTGSFINPADYDSHNNKIYSHESVGTITETTLNADGTDQGTGTNSLGTTSDISVPELTTAVSHVRVSPYNENARTVFYGTVANTLIKRASDGTVTNISNNNLFEGAVSCLEIGASDDELLLTYSNYGLQSVWYSTNGGTTWVDKEGNLPDMPVRWALFNPLDRKEVILATEVGMWRTLDITAGSVVWEPINTNMGNVRVDMLQYRDSDNLVLAATHGRGMFTANFTATPASVDEVLADKKVFTMYPTISKGDFTLFAKNTLGKSRVQVFDISGKEVYTTNVDFNQSRDQQISINARPGVYIVNLIDENNKKASGKIIIE</sequence>
<dbReference type="InterPro" id="IPR015943">
    <property type="entry name" value="WD40/YVTN_repeat-like_dom_sf"/>
</dbReference>
<keyword evidence="1" id="KW-0732">Signal</keyword>
<dbReference type="CDD" id="cd15482">
    <property type="entry name" value="Sialidase_non-viral"/>
    <property type="match status" value="1"/>
</dbReference>
<organism evidence="3 4">
    <name type="scientific">Asprobacillus argus</name>
    <dbReference type="NCBI Taxonomy" id="3076534"/>
    <lineage>
        <taxon>Bacteria</taxon>
        <taxon>Pseudomonadati</taxon>
        <taxon>Bacteroidota</taxon>
        <taxon>Flavobacteriia</taxon>
        <taxon>Flavobacteriales</taxon>
        <taxon>Flavobacteriaceae</taxon>
        <taxon>Asprobacillus</taxon>
    </lineage>
</organism>
<dbReference type="Proteomes" id="UP001257277">
    <property type="component" value="Unassembled WGS sequence"/>
</dbReference>
<proteinExistence type="predicted"/>
<dbReference type="RefSeq" id="WP_349240534.1">
    <property type="nucleotide sequence ID" value="NZ_JAVTTO010000001.1"/>
</dbReference>
<evidence type="ECO:0000256" key="1">
    <source>
        <dbReference type="ARBA" id="ARBA00022729"/>
    </source>
</evidence>
<gene>
    <name evidence="3" type="ORF">RQM59_02775</name>
</gene>
<comment type="caution">
    <text evidence="3">The sequence shown here is derived from an EMBL/GenBank/DDBJ whole genome shotgun (WGS) entry which is preliminary data.</text>
</comment>
<dbReference type="NCBIfam" id="TIGR04183">
    <property type="entry name" value="Por_Secre_tail"/>
    <property type="match status" value="1"/>
</dbReference>
<dbReference type="InterPro" id="IPR026444">
    <property type="entry name" value="Secre_tail"/>
</dbReference>
<dbReference type="EMBL" id="JAVTTO010000001">
    <property type="protein sequence ID" value="MDT7831284.1"/>
    <property type="molecule type" value="Genomic_DNA"/>
</dbReference>
<reference evidence="3 4" key="1">
    <citation type="submission" date="2023-09" db="EMBL/GenBank/DDBJ databases">
        <title>Novel taxa isolated from Blanes Bay.</title>
        <authorList>
            <person name="Rey-Velasco X."/>
            <person name="Lucena T."/>
        </authorList>
    </citation>
    <scope>NUCLEOTIDE SEQUENCE [LARGE SCALE GENOMIC DNA]</scope>
    <source>
        <strain evidence="3 4">S356</strain>
    </source>
</reference>
<dbReference type="SUPFAM" id="SSF110296">
    <property type="entry name" value="Oligoxyloglucan reducing end-specific cellobiohydrolase"/>
    <property type="match status" value="2"/>
</dbReference>
<evidence type="ECO:0000313" key="3">
    <source>
        <dbReference type="EMBL" id="MDT7831284.1"/>
    </source>
</evidence>
<protein>
    <submittedName>
        <fullName evidence="3">T9SS type A sorting domain-containing protein</fullName>
    </submittedName>
</protein>